<feature type="region of interest" description="Disordered" evidence="2">
    <location>
        <begin position="359"/>
        <end position="382"/>
    </location>
</feature>
<keyword evidence="1" id="KW-0175">Coiled coil</keyword>
<gene>
    <name evidence="3" type="ORF">WA026_006336</name>
</gene>
<feature type="compositionally biased region" description="Polar residues" evidence="2">
    <location>
        <begin position="363"/>
        <end position="372"/>
    </location>
</feature>
<dbReference type="Proteomes" id="UP001431783">
    <property type="component" value="Unassembled WGS sequence"/>
</dbReference>
<evidence type="ECO:0000313" key="4">
    <source>
        <dbReference type="Proteomes" id="UP001431783"/>
    </source>
</evidence>
<sequence>MFHSKSCRCEFCSPLPSCKSQECSPNWKNRFCKLRKQWSEHSKCGSRKHLEDCTDCRSPSNAAIGKFGVAWVADIPFCDSQEPKGWQIEIIDTPQGILKKCKQLISWLNNPPSNVYDSIEGNDMPCNLCLHTYPLNTCEECYEDNSIKKKGCNNDYQEPDICSRACGSNSCEDNKCCVPNVKCKSCIDHGVFEVCGENCCSSSCTKSPEDKDLKKSHFTNCKSTDESSCDECNSRPRSTKKNKCQWSISPQPNECNKVFRKDNCCCHCKNRFYKNACTTYDIDIVPQRDLHEVTSDINELDSKILCAGIRTSQICRKIKEEKRQQLLEKQERELNNAVLTGKNSEDKMMSIYMSAESGLHGSLKSNSSGSQRRSNKFRKKEI</sequence>
<feature type="compositionally biased region" description="Basic residues" evidence="2">
    <location>
        <begin position="373"/>
        <end position="382"/>
    </location>
</feature>
<accession>A0AAW1TPH0</accession>
<protein>
    <submittedName>
        <fullName evidence="3">Uncharacterized protein</fullName>
    </submittedName>
</protein>
<feature type="coiled-coil region" evidence="1">
    <location>
        <begin position="316"/>
        <end position="347"/>
    </location>
</feature>
<organism evidence="3 4">
    <name type="scientific">Henosepilachna vigintioctopunctata</name>
    <dbReference type="NCBI Taxonomy" id="420089"/>
    <lineage>
        <taxon>Eukaryota</taxon>
        <taxon>Metazoa</taxon>
        <taxon>Ecdysozoa</taxon>
        <taxon>Arthropoda</taxon>
        <taxon>Hexapoda</taxon>
        <taxon>Insecta</taxon>
        <taxon>Pterygota</taxon>
        <taxon>Neoptera</taxon>
        <taxon>Endopterygota</taxon>
        <taxon>Coleoptera</taxon>
        <taxon>Polyphaga</taxon>
        <taxon>Cucujiformia</taxon>
        <taxon>Coccinelloidea</taxon>
        <taxon>Coccinellidae</taxon>
        <taxon>Epilachninae</taxon>
        <taxon>Epilachnini</taxon>
        <taxon>Henosepilachna</taxon>
    </lineage>
</organism>
<reference evidence="3 4" key="1">
    <citation type="submission" date="2023-03" db="EMBL/GenBank/DDBJ databases">
        <title>Genome insight into feeding habits of ladybird beetles.</title>
        <authorList>
            <person name="Li H.-S."/>
            <person name="Huang Y.-H."/>
            <person name="Pang H."/>
        </authorList>
    </citation>
    <scope>NUCLEOTIDE SEQUENCE [LARGE SCALE GENOMIC DNA]</scope>
    <source>
        <strain evidence="3">SYSU_2023b</strain>
        <tissue evidence="3">Whole body</tissue>
    </source>
</reference>
<keyword evidence="4" id="KW-1185">Reference proteome</keyword>
<proteinExistence type="predicted"/>
<evidence type="ECO:0000313" key="3">
    <source>
        <dbReference type="EMBL" id="KAK9870249.1"/>
    </source>
</evidence>
<evidence type="ECO:0000256" key="2">
    <source>
        <dbReference type="SAM" id="MobiDB-lite"/>
    </source>
</evidence>
<dbReference type="AlphaFoldDB" id="A0AAW1TPH0"/>
<dbReference type="EMBL" id="JARQZJ010000002">
    <property type="protein sequence ID" value="KAK9870249.1"/>
    <property type="molecule type" value="Genomic_DNA"/>
</dbReference>
<name>A0AAW1TPH0_9CUCU</name>
<comment type="caution">
    <text evidence="3">The sequence shown here is derived from an EMBL/GenBank/DDBJ whole genome shotgun (WGS) entry which is preliminary data.</text>
</comment>
<evidence type="ECO:0000256" key="1">
    <source>
        <dbReference type="SAM" id="Coils"/>
    </source>
</evidence>